<feature type="domain" description="NTF2-like" evidence="2">
    <location>
        <begin position="33"/>
        <end position="137"/>
    </location>
</feature>
<evidence type="ECO:0000313" key="4">
    <source>
        <dbReference type="Proteomes" id="UP000008068"/>
    </source>
</evidence>
<dbReference type="PANTHER" id="PTHR33940">
    <property type="entry name" value="PROTEIN CBG13625"/>
    <property type="match status" value="1"/>
</dbReference>
<dbReference type="HOGENOM" id="CLU_1705808_0_0_1"/>
<organism evidence="4">
    <name type="scientific">Caenorhabditis brenneri</name>
    <name type="common">Nematode worm</name>
    <dbReference type="NCBI Taxonomy" id="135651"/>
    <lineage>
        <taxon>Eukaryota</taxon>
        <taxon>Metazoa</taxon>
        <taxon>Ecdysozoa</taxon>
        <taxon>Nematoda</taxon>
        <taxon>Chromadorea</taxon>
        <taxon>Rhabditida</taxon>
        <taxon>Rhabditina</taxon>
        <taxon>Rhabditomorpha</taxon>
        <taxon>Rhabditoidea</taxon>
        <taxon>Rhabditidae</taxon>
        <taxon>Peloderinae</taxon>
        <taxon>Caenorhabditis</taxon>
    </lineage>
</organism>
<feature type="signal peptide" evidence="1">
    <location>
        <begin position="1"/>
        <end position="22"/>
    </location>
</feature>
<name>G0NGJ8_CAEBE</name>
<dbReference type="Proteomes" id="UP000008068">
    <property type="component" value="Unassembled WGS sequence"/>
</dbReference>
<dbReference type="InterPro" id="IPR058721">
    <property type="entry name" value="NTF2_3"/>
</dbReference>
<reference evidence="4" key="1">
    <citation type="submission" date="2011-07" db="EMBL/GenBank/DDBJ databases">
        <authorList>
            <consortium name="Caenorhabditis brenneri Sequencing and Analysis Consortium"/>
            <person name="Wilson R.K."/>
        </authorList>
    </citation>
    <scope>NUCLEOTIDE SEQUENCE [LARGE SCALE GENOMIC DNA]</scope>
    <source>
        <strain evidence="4">PB2801</strain>
    </source>
</reference>
<gene>
    <name evidence="3" type="ORF">CAEBREN_06872</name>
</gene>
<evidence type="ECO:0000259" key="2">
    <source>
        <dbReference type="Pfam" id="PF26530"/>
    </source>
</evidence>
<keyword evidence="4" id="KW-1185">Reference proteome</keyword>
<protein>
    <recommendedName>
        <fullName evidence="2">NTF2-like domain-containing protein</fullName>
    </recommendedName>
</protein>
<dbReference type="EMBL" id="GL379881">
    <property type="protein sequence ID" value="EGT60106.1"/>
    <property type="molecule type" value="Genomic_DNA"/>
</dbReference>
<accession>G0NGJ8</accession>
<dbReference type="AlphaFoldDB" id="G0NGJ8"/>
<sequence>MWSTNILFFLIFLGTLPVVSDSHPTPNLLGYMQKVVKFVSEGVISRKNETLFSWFHTDFKFKNCYDSYDRELLIKILLSESKKDFALKIVEYDTRRSDRLKLLVKVTGFRRYEKIDAEFLLDYGRNKIMSGRQMDCEDACRESDGDKCVFDWAT</sequence>
<proteinExistence type="predicted"/>
<dbReference type="InParanoid" id="G0NGJ8"/>
<keyword evidence="1" id="KW-0732">Signal</keyword>
<dbReference type="Pfam" id="PF26530">
    <property type="entry name" value="NTF2_3"/>
    <property type="match status" value="1"/>
</dbReference>
<evidence type="ECO:0000313" key="3">
    <source>
        <dbReference type="EMBL" id="EGT60106.1"/>
    </source>
</evidence>
<evidence type="ECO:0000256" key="1">
    <source>
        <dbReference type="SAM" id="SignalP"/>
    </source>
</evidence>
<dbReference type="PANTHER" id="PTHR33940:SF1">
    <property type="entry name" value="APOLIPOPHORIN-RELATED"/>
    <property type="match status" value="1"/>
</dbReference>
<feature type="chain" id="PRO_5003405738" description="NTF2-like domain-containing protein" evidence="1">
    <location>
        <begin position="23"/>
        <end position="154"/>
    </location>
</feature>